<protein>
    <submittedName>
        <fullName evidence="3">Uncharacterized protein</fullName>
    </submittedName>
</protein>
<name>A0ABD3RPQ4_9STRA</name>
<feature type="region of interest" description="Disordered" evidence="2">
    <location>
        <begin position="281"/>
        <end position="306"/>
    </location>
</feature>
<feature type="region of interest" description="Disordered" evidence="2">
    <location>
        <begin position="1"/>
        <end position="27"/>
    </location>
</feature>
<dbReference type="Proteomes" id="UP001530377">
    <property type="component" value="Unassembled WGS sequence"/>
</dbReference>
<sequence>MGHDGDGEGKSKQANLSQMKPEIPEEHSFSGGGAILFFQEGNFKEMECHLIGNRSNEDTSYLNNSGVGIGIIQSKKECHKNQLHGGVGRPRTNFSHEKALHELLLDNFHNGLASLRESTLKVLQISYQEKERLCLEGEILEARIAYMRLKIGLARDQLLKRGVVLEEEPNDLRLSMVLEGEESLSSGGDALDLIGKSVDKEPITLPTESLQLKGCIKNDDSGMPGHSRTSFLRTLNWLSKVTIDQSIHQNEGESSRSSEANIRLTFIDGADDGMPSRWRAREQRANKMKEEENRSKEKDNRKGEEAPELIFKREKEISVLEKRASSLELDTLSIRDEVSILRKDLERAESKFQQERTQLLRAIDRIELENEKLDHVCLSEGVLLEERKISIEILANELKGAREELVQIQNERDRRKADRRKTRNTCESRLSDCGSGSDGNCESNYEKFLRHSSMSALTLDSLDLVDILEQMGLEHDK</sequence>
<feature type="compositionally biased region" description="Basic and acidic residues" evidence="2">
    <location>
        <begin position="1"/>
        <end position="11"/>
    </location>
</feature>
<accession>A0ABD3RPQ4</accession>
<dbReference type="EMBL" id="JALLPB020000395">
    <property type="protein sequence ID" value="KAL3809595.1"/>
    <property type="molecule type" value="Genomic_DNA"/>
</dbReference>
<evidence type="ECO:0000313" key="4">
    <source>
        <dbReference type="Proteomes" id="UP001530377"/>
    </source>
</evidence>
<feature type="coiled-coil region" evidence="1">
    <location>
        <begin position="338"/>
        <end position="418"/>
    </location>
</feature>
<evidence type="ECO:0000313" key="3">
    <source>
        <dbReference type="EMBL" id="KAL3809595.1"/>
    </source>
</evidence>
<proteinExistence type="predicted"/>
<evidence type="ECO:0000256" key="2">
    <source>
        <dbReference type="SAM" id="MobiDB-lite"/>
    </source>
</evidence>
<gene>
    <name evidence="3" type="ORF">ACHAXA_005811</name>
</gene>
<keyword evidence="4" id="KW-1185">Reference proteome</keyword>
<dbReference type="AlphaFoldDB" id="A0ABD3RPQ4"/>
<comment type="caution">
    <text evidence="3">The sequence shown here is derived from an EMBL/GenBank/DDBJ whole genome shotgun (WGS) entry which is preliminary data.</text>
</comment>
<organism evidence="3 4">
    <name type="scientific">Cyclostephanos tholiformis</name>
    <dbReference type="NCBI Taxonomy" id="382380"/>
    <lineage>
        <taxon>Eukaryota</taxon>
        <taxon>Sar</taxon>
        <taxon>Stramenopiles</taxon>
        <taxon>Ochrophyta</taxon>
        <taxon>Bacillariophyta</taxon>
        <taxon>Coscinodiscophyceae</taxon>
        <taxon>Thalassiosirophycidae</taxon>
        <taxon>Stephanodiscales</taxon>
        <taxon>Stephanodiscaceae</taxon>
        <taxon>Cyclostephanos</taxon>
    </lineage>
</organism>
<evidence type="ECO:0000256" key="1">
    <source>
        <dbReference type="SAM" id="Coils"/>
    </source>
</evidence>
<reference evidence="3 4" key="1">
    <citation type="submission" date="2024-10" db="EMBL/GenBank/DDBJ databases">
        <title>Updated reference genomes for cyclostephanoid diatoms.</title>
        <authorList>
            <person name="Roberts W.R."/>
            <person name="Alverson A.J."/>
        </authorList>
    </citation>
    <scope>NUCLEOTIDE SEQUENCE [LARGE SCALE GENOMIC DNA]</scope>
    <source>
        <strain evidence="3 4">AJA228-03</strain>
    </source>
</reference>
<keyword evidence="1" id="KW-0175">Coiled coil</keyword>